<organism evidence="6 7">
    <name type="scientific">Natrinema pallidum</name>
    <dbReference type="NCBI Taxonomy" id="69527"/>
    <lineage>
        <taxon>Archaea</taxon>
        <taxon>Methanobacteriati</taxon>
        <taxon>Methanobacteriota</taxon>
        <taxon>Stenosarchaea group</taxon>
        <taxon>Halobacteria</taxon>
        <taxon>Halobacteriales</taxon>
        <taxon>Natrialbaceae</taxon>
        <taxon>Natrinema</taxon>
    </lineage>
</organism>
<dbReference type="PANTHER" id="PTHR19328:SF75">
    <property type="entry name" value="ALDOSE SUGAR DEHYDROGENASE YLII"/>
    <property type="match status" value="1"/>
</dbReference>
<dbReference type="Gene3D" id="2.120.10.30">
    <property type="entry name" value="TolB, C-terminal domain"/>
    <property type="match status" value="1"/>
</dbReference>
<dbReference type="RefSeq" id="WP_138652234.1">
    <property type="nucleotide sequence ID" value="NZ_CP040637.1"/>
</dbReference>
<keyword evidence="7" id="KW-1185">Reference proteome</keyword>
<dbReference type="InterPro" id="IPR006311">
    <property type="entry name" value="TAT_signal"/>
</dbReference>
<evidence type="ECO:0000313" key="7">
    <source>
        <dbReference type="Proteomes" id="UP000307562"/>
    </source>
</evidence>
<dbReference type="PROSITE" id="PS51318">
    <property type="entry name" value="TAT"/>
    <property type="match status" value="1"/>
</dbReference>
<dbReference type="Proteomes" id="UP000307562">
    <property type="component" value="Chromosome"/>
</dbReference>
<feature type="compositionally biased region" description="Acidic residues" evidence="3">
    <location>
        <begin position="471"/>
        <end position="481"/>
    </location>
</feature>
<accession>A0A4P9TEW8</accession>
<evidence type="ECO:0000256" key="1">
    <source>
        <dbReference type="ARBA" id="ARBA00022723"/>
    </source>
</evidence>
<sequence length="716" mass="76375">MSDDSTERSTPVPKSTERERAPSRRHVLQAAVAAGSVTALSDLALAQERETIELGGQTSGWEGVAPEDIADETNPTLELEAGTTYELTWENLDGAAHNIVIVDSEGEDLERTELMSAQGETQTLEFEATSEMAEYYCEPHRATMRGDISVGDGGEPGGDEADETAAEPFFQPGTEIGLRTVAEGLTAPTDMAATEAGDRYFVADQTGELWTVTDDGVQEEPFLDVSDRLVELGTFEGDYADPNQDYDERGLLGVELHPDFAENDRFVVHYSAPPNDETPDGWSHVEVVSEFQADDEGAADPDSERLLMEFQKPQYNHDAGPMAFGPDGYLYVPMGDGGGANDDMEGHVDDWYDGNAGGNGQDVSENLLGSVLRVNVDGNAADGEGDDRPYAIPEDNPLVDSDEGLDEHYAWGLRNPFGISFDSEGRLFVSDAGQDLFEEVNLVEAGGNYGWNIKEGTHCFSTDSPSQPPEECPDSATDEPPYDGQELQDPIVEYPHVYREQTVGITVIGGHVYEADGIEALNGKYVFGDWTADPARQSPQGRLLAASEPSDGGEEAATPDDGDAPANATEDTQDEPIGDENETDDGGNETAADDGTEDDGFGNESDGATGTEPENAGEGEQTEAVVPRDDLWDMEALQVAGTEDGSFPYFVRQFGQDADGNVYVLANQVGVPEGDTGAVMEIVPPGEGDSLSGRDTDDGGAATADDQADGNATTDA</sequence>
<feature type="region of interest" description="Disordered" evidence="3">
    <location>
        <begin position="1"/>
        <end position="25"/>
    </location>
</feature>
<name>A0A4P9TEW8_9EURY</name>
<feature type="region of interest" description="Disordered" evidence="3">
    <location>
        <begin position="459"/>
        <end position="487"/>
    </location>
</feature>
<dbReference type="GO" id="GO:0009055">
    <property type="term" value="F:electron transfer activity"/>
    <property type="evidence" value="ECO:0007669"/>
    <property type="project" value="InterPro"/>
</dbReference>
<evidence type="ECO:0000256" key="3">
    <source>
        <dbReference type="SAM" id="MobiDB-lite"/>
    </source>
</evidence>
<dbReference type="GeneID" id="96155011"/>
<dbReference type="SUPFAM" id="SSF50952">
    <property type="entry name" value="Soluble quinoprotein glucose dehydrogenase"/>
    <property type="match status" value="1"/>
</dbReference>
<feature type="compositionally biased region" description="Acidic residues" evidence="3">
    <location>
        <begin position="571"/>
        <end position="601"/>
    </location>
</feature>
<dbReference type="InterPro" id="IPR012938">
    <property type="entry name" value="Glc/Sorbosone_DH"/>
</dbReference>
<reference evidence="7" key="1">
    <citation type="submission" date="2019-05" db="EMBL/GenBank/DDBJ databases">
        <title>Complete Genome Sequence and Methylation Pattern of the Halophilic Archaeon Natrinema pallidum BOL6-1.</title>
        <authorList>
            <person name="DasSarma P."/>
            <person name="DasSarma B.P."/>
            <person name="DasSarma S.L."/>
            <person name="Martinez F.L."/>
            <person name="Guzman D."/>
            <person name="Roberts R.J."/>
            <person name="DasSarma S."/>
        </authorList>
    </citation>
    <scope>NUCLEOTIDE SEQUENCE [LARGE SCALE GENOMIC DNA]</scope>
    <source>
        <strain evidence="7">BOL6-1</strain>
    </source>
</reference>
<keyword evidence="2" id="KW-0186">Copper</keyword>
<feature type="compositionally biased region" description="Low complexity" evidence="3">
    <location>
        <begin position="699"/>
        <end position="716"/>
    </location>
</feature>
<dbReference type="SUPFAM" id="SSF49503">
    <property type="entry name" value="Cupredoxins"/>
    <property type="match status" value="1"/>
</dbReference>
<dbReference type="EMBL" id="CP040637">
    <property type="protein sequence ID" value="QCW02362.1"/>
    <property type="molecule type" value="Genomic_DNA"/>
</dbReference>
<dbReference type="InterPro" id="IPR000923">
    <property type="entry name" value="BlueCu_1"/>
</dbReference>
<dbReference type="KEGG" id="npl:FGF80_03545"/>
<evidence type="ECO:0000313" key="6">
    <source>
        <dbReference type="EMBL" id="QCW02362.1"/>
    </source>
</evidence>
<protein>
    <recommendedName>
        <fullName evidence="8">Plastocyanin</fullName>
    </recommendedName>
</protein>
<dbReference type="PANTHER" id="PTHR19328">
    <property type="entry name" value="HEDGEHOG-INTERACTING PROTEIN"/>
    <property type="match status" value="1"/>
</dbReference>
<evidence type="ECO:0000259" key="4">
    <source>
        <dbReference type="Pfam" id="PF00127"/>
    </source>
</evidence>
<proteinExistence type="predicted"/>
<feature type="domain" description="Blue (type 1) copper" evidence="4">
    <location>
        <begin position="81"/>
        <end position="150"/>
    </location>
</feature>
<dbReference type="InterPro" id="IPR011042">
    <property type="entry name" value="6-blade_b-propeller_TolB-like"/>
</dbReference>
<feature type="region of interest" description="Disordered" evidence="3">
    <location>
        <begin position="537"/>
        <end position="629"/>
    </location>
</feature>
<evidence type="ECO:0000259" key="5">
    <source>
        <dbReference type="Pfam" id="PF07995"/>
    </source>
</evidence>
<feature type="compositionally biased region" description="Acidic residues" evidence="3">
    <location>
        <begin position="551"/>
        <end position="563"/>
    </location>
</feature>
<dbReference type="Pfam" id="PF07995">
    <property type="entry name" value="GSDH"/>
    <property type="match status" value="1"/>
</dbReference>
<dbReference type="InterPro" id="IPR008972">
    <property type="entry name" value="Cupredoxin"/>
</dbReference>
<feature type="region of interest" description="Disordered" evidence="3">
    <location>
        <begin position="684"/>
        <end position="716"/>
    </location>
</feature>
<evidence type="ECO:0000256" key="2">
    <source>
        <dbReference type="ARBA" id="ARBA00023008"/>
    </source>
</evidence>
<dbReference type="InterPro" id="IPR011041">
    <property type="entry name" value="Quinoprot_gluc/sorb_DH_b-prop"/>
</dbReference>
<dbReference type="Gene3D" id="2.60.40.420">
    <property type="entry name" value="Cupredoxins - blue copper proteins"/>
    <property type="match status" value="1"/>
</dbReference>
<evidence type="ECO:0008006" key="8">
    <source>
        <dbReference type="Google" id="ProtNLM"/>
    </source>
</evidence>
<keyword evidence="1" id="KW-0479">Metal-binding</keyword>
<feature type="domain" description="Glucose/Sorbosone dehydrogenase" evidence="5">
    <location>
        <begin position="186"/>
        <end position="461"/>
    </location>
</feature>
<dbReference type="Pfam" id="PF00127">
    <property type="entry name" value="Copper-bind"/>
    <property type="match status" value="1"/>
</dbReference>
<dbReference type="GO" id="GO:0005507">
    <property type="term" value="F:copper ion binding"/>
    <property type="evidence" value="ECO:0007669"/>
    <property type="project" value="InterPro"/>
</dbReference>
<dbReference type="AlphaFoldDB" id="A0A4P9TEW8"/>
<gene>
    <name evidence="6" type="ORF">FGF80_03545</name>
</gene>